<dbReference type="InterPro" id="IPR015943">
    <property type="entry name" value="WD40/YVTN_repeat-like_dom_sf"/>
</dbReference>
<reference evidence="1" key="1">
    <citation type="journal article" date="2021" name="PeerJ">
        <title>Extensive microbial diversity within the chicken gut microbiome revealed by metagenomics and culture.</title>
        <authorList>
            <person name="Gilroy R."/>
            <person name="Ravi A."/>
            <person name="Getino M."/>
            <person name="Pursley I."/>
            <person name="Horton D.L."/>
            <person name="Alikhan N.F."/>
            <person name="Baker D."/>
            <person name="Gharbi K."/>
            <person name="Hall N."/>
            <person name="Watson M."/>
            <person name="Adriaenssens E.M."/>
            <person name="Foster-Nyarko E."/>
            <person name="Jarju S."/>
            <person name="Secka A."/>
            <person name="Antonio M."/>
            <person name="Oren A."/>
            <person name="Chaudhuri R.R."/>
            <person name="La Ragione R."/>
            <person name="Hildebrand F."/>
            <person name="Pallen M.J."/>
        </authorList>
    </citation>
    <scope>NUCLEOTIDE SEQUENCE</scope>
    <source>
        <strain evidence="1">CHK183-1962</strain>
    </source>
</reference>
<dbReference type="GO" id="GO:0010411">
    <property type="term" value="P:xyloglucan metabolic process"/>
    <property type="evidence" value="ECO:0007669"/>
    <property type="project" value="TreeGrafter"/>
</dbReference>
<protein>
    <recommendedName>
        <fullName evidence="3">Endoglucanase</fullName>
    </recommendedName>
</protein>
<organism evidence="1 2">
    <name type="scientific">Candidatus Fusicatenibacter merdavium</name>
    <dbReference type="NCBI Taxonomy" id="2838600"/>
    <lineage>
        <taxon>Bacteria</taxon>
        <taxon>Bacillati</taxon>
        <taxon>Bacillota</taxon>
        <taxon>Clostridia</taxon>
        <taxon>Lachnospirales</taxon>
        <taxon>Lachnospiraceae</taxon>
        <taxon>Fusicatenibacter</taxon>
    </lineage>
</organism>
<evidence type="ECO:0008006" key="3">
    <source>
        <dbReference type="Google" id="ProtNLM"/>
    </source>
</evidence>
<gene>
    <name evidence="1" type="ORF">H9734_08390</name>
</gene>
<reference evidence="1" key="2">
    <citation type="submission" date="2021-04" db="EMBL/GenBank/DDBJ databases">
        <authorList>
            <person name="Gilroy R."/>
        </authorList>
    </citation>
    <scope>NUCLEOTIDE SEQUENCE</scope>
    <source>
        <strain evidence="1">CHK183-1962</strain>
    </source>
</reference>
<dbReference type="PANTHER" id="PTHR43739:SF5">
    <property type="entry name" value="EXO-ALPHA-SIALIDASE"/>
    <property type="match status" value="1"/>
</dbReference>
<accession>A0A9D1XEA1</accession>
<evidence type="ECO:0000313" key="2">
    <source>
        <dbReference type="Proteomes" id="UP000886890"/>
    </source>
</evidence>
<dbReference type="EMBL" id="DXEK01000139">
    <property type="protein sequence ID" value="HIX77595.1"/>
    <property type="molecule type" value="Genomic_DNA"/>
</dbReference>
<dbReference type="PANTHER" id="PTHR43739">
    <property type="entry name" value="XYLOGLUCANASE (EUROFUNG)"/>
    <property type="match status" value="1"/>
</dbReference>
<sequence length="234" mass="25690">MADGIDLPAGRVIVSQDKGRTFRIAEVYQMDGTRKTTGKVKVFSDRVDNSLFYGFGDHSDFYVSRDGGLTFCERKLPDGFPCVDFGKIDCANKTEIRGETGKTGVFYLALAEYGLWKLMYDPGKGVDGCGEKVVVRRLSGRGDTVFCVGLGVGRPGGDYFTEDKALYVTGTIGGKYGFYRTLDEGGTFERLNTDRQQFGEINSVDGDCRIFGRFFLATGSNGILYGEPEEKSCS</sequence>
<evidence type="ECO:0000313" key="1">
    <source>
        <dbReference type="EMBL" id="HIX77595.1"/>
    </source>
</evidence>
<proteinExistence type="predicted"/>
<comment type="caution">
    <text evidence="1">The sequence shown here is derived from an EMBL/GenBank/DDBJ whole genome shotgun (WGS) entry which is preliminary data.</text>
</comment>
<dbReference type="Proteomes" id="UP000886890">
    <property type="component" value="Unassembled WGS sequence"/>
</dbReference>
<name>A0A9D1XEA1_9FIRM</name>
<dbReference type="Gene3D" id="2.130.10.10">
    <property type="entry name" value="YVTN repeat-like/Quinoprotein amine dehydrogenase"/>
    <property type="match status" value="1"/>
</dbReference>
<dbReference type="InterPro" id="IPR052025">
    <property type="entry name" value="Xyloglucanase_GH74"/>
</dbReference>
<dbReference type="SUPFAM" id="SSF110296">
    <property type="entry name" value="Oligoxyloglucan reducing end-specific cellobiohydrolase"/>
    <property type="match status" value="1"/>
</dbReference>
<dbReference type="AlphaFoldDB" id="A0A9D1XEA1"/>